<evidence type="ECO:0000313" key="2">
    <source>
        <dbReference type="EMBL" id="QUZ91056.1"/>
    </source>
</evidence>
<dbReference type="AlphaFoldDB" id="A0A8E5NCK2"/>
<feature type="transmembrane region" description="Helical" evidence="1">
    <location>
        <begin position="82"/>
        <end position="104"/>
    </location>
</feature>
<keyword evidence="1" id="KW-1133">Transmembrane helix</keyword>
<accession>A0A8E5NCK2</accession>
<keyword evidence="2" id="KW-0614">Plasmid</keyword>
<evidence type="ECO:0000256" key="1">
    <source>
        <dbReference type="SAM" id="Phobius"/>
    </source>
</evidence>
<geneLocation type="plasmid" evidence="2">
    <name>pCFSAN000045_1</name>
</geneLocation>
<sequence>MRTDDILIKDTHACKTQNTLSNQGIKRGKVKVERFTFSIHTRGVTKSKIDSTATFNLRQIANGFPVMKITGGFMLLTIIDTYLHASLLTQILVIPFICAVVWAVKKIRV</sequence>
<name>A0A8E5NCK2_SALEN</name>
<gene>
    <name evidence="2" type="ORF">JYM99_00065</name>
</gene>
<organism evidence="2">
    <name type="scientific">Salmonella enterica subsp. enterica serovar Enteritidis str. 607307-2</name>
    <dbReference type="NCBI Taxonomy" id="887070"/>
    <lineage>
        <taxon>Bacteria</taxon>
        <taxon>Pseudomonadati</taxon>
        <taxon>Pseudomonadota</taxon>
        <taxon>Gammaproteobacteria</taxon>
        <taxon>Enterobacterales</taxon>
        <taxon>Enterobacteriaceae</taxon>
        <taxon>Salmonella</taxon>
    </lineage>
</organism>
<dbReference type="EMBL" id="CP074237">
    <property type="protein sequence ID" value="QUZ91056.1"/>
    <property type="molecule type" value="Genomic_DNA"/>
</dbReference>
<reference evidence="2" key="1">
    <citation type="submission" date="2021-05" db="EMBL/GenBank/DDBJ databases">
        <title>Whole genome PacBio Sequel sequence of Salmonella enterica subsp. enterica.</title>
        <authorList>
            <person name="Hoffmann M."/>
            <person name="Balkey M."/>
            <person name="Luo Y."/>
        </authorList>
    </citation>
    <scope>NUCLEOTIDE SEQUENCE</scope>
    <source>
        <plasmid evidence="2">pCFSAN000045_1</plasmid>
    </source>
</reference>
<keyword evidence="1" id="KW-0812">Transmembrane</keyword>
<keyword evidence="1" id="KW-0472">Membrane</keyword>
<protein>
    <submittedName>
        <fullName evidence="2">Uncharacterized protein</fullName>
    </submittedName>
</protein>
<proteinExistence type="predicted"/>